<dbReference type="InterPro" id="IPR009057">
    <property type="entry name" value="Homeodomain-like_sf"/>
</dbReference>
<gene>
    <name evidence="6" type="ORF">GCM10009804_12190</name>
</gene>
<evidence type="ECO:0000256" key="4">
    <source>
        <dbReference type="PROSITE-ProRule" id="PRU00335"/>
    </source>
</evidence>
<protein>
    <recommendedName>
        <fullName evidence="5">HTH tetR-type domain-containing protein</fullName>
    </recommendedName>
</protein>
<keyword evidence="3" id="KW-0804">Transcription</keyword>
<name>A0ABN2CIF1_9ACTN</name>
<dbReference type="Gene3D" id="1.10.357.10">
    <property type="entry name" value="Tetracycline Repressor, domain 2"/>
    <property type="match status" value="1"/>
</dbReference>
<evidence type="ECO:0000256" key="3">
    <source>
        <dbReference type="ARBA" id="ARBA00023163"/>
    </source>
</evidence>
<reference evidence="6 7" key="1">
    <citation type="journal article" date="2019" name="Int. J. Syst. Evol. Microbiol.">
        <title>The Global Catalogue of Microorganisms (GCM) 10K type strain sequencing project: providing services to taxonomists for standard genome sequencing and annotation.</title>
        <authorList>
            <consortium name="The Broad Institute Genomics Platform"/>
            <consortium name="The Broad Institute Genome Sequencing Center for Infectious Disease"/>
            <person name="Wu L."/>
            <person name="Ma J."/>
        </authorList>
    </citation>
    <scope>NUCLEOTIDE SEQUENCE [LARGE SCALE GENOMIC DNA]</scope>
    <source>
        <strain evidence="6 7">JCM 15572</strain>
    </source>
</reference>
<organism evidence="6 7">
    <name type="scientific">Kribbella hippodromi</name>
    <dbReference type="NCBI Taxonomy" id="434347"/>
    <lineage>
        <taxon>Bacteria</taxon>
        <taxon>Bacillati</taxon>
        <taxon>Actinomycetota</taxon>
        <taxon>Actinomycetes</taxon>
        <taxon>Propionibacteriales</taxon>
        <taxon>Kribbellaceae</taxon>
        <taxon>Kribbella</taxon>
    </lineage>
</organism>
<evidence type="ECO:0000313" key="6">
    <source>
        <dbReference type="EMBL" id="GAA1556927.1"/>
    </source>
</evidence>
<dbReference type="SUPFAM" id="SSF48498">
    <property type="entry name" value="Tetracyclin repressor-like, C-terminal domain"/>
    <property type="match status" value="1"/>
</dbReference>
<dbReference type="EMBL" id="BAAAPH010000003">
    <property type="protein sequence ID" value="GAA1556927.1"/>
    <property type="molecule type" value="Genomic_DNA"/>
</dbReference>
<evidence type="ECO:0000256" key="1">
    <source>
        <dbReference type="ARBA" id="ARBA00023015"/>
    </source>
</evidence>
<dbReference type="SUPFAM" id="SSF46689">
    <property type="entry name" value="Homeodomain-like"/>
    <property type="match status" value="1"/>
</dbReference>
<dbReference type="PRINTS" id="PR00455">
    <property type="entry name" value="HTHTETR"/>
</dbReference>
<evidence type="ECO:0000313" key="7">
    <source>
        <dbReference type="Proteomes" id="UP001501705"/>
    </source>
</evidence>
<accession>A0ABN2CIF1</accession>
<dbReference type="Pfam" id="PF00440">
    <property type="entry name" value="TetR_N"/>
    <property type="match status" value="1"/>
</dbReference>
<dbReference type="InterPro" id="IPR036271">
    <property type="entry name" value="Tet_transcr_reg_TetR-rel_C_sf"/>
</dbReference>
<dbReference type="Proteomes" id="UP001501705">
    <property type="component" value="Unassembled WGS sequence"/>
</dbReference>
<sequence>MFWIMNTQAERRARSRTALLESAAVGISRSGYGNLALEQVARDAGYSRGALYHQFRDKQELTLAVLEWIQQAWADEVGALVDQETDPAAALLAMARGHAVFCRRDFARVALALRVEFAGQEHPVGAAVEAAYAVLTQICAGHIAAARAAGSVPPGPSEEVLARAFIGALEGTVVALAGTAPYDAELAARAVAGVLGLPNEGKDVS</sequence>
<comment type="caution">
    <text evidence="6">The sequence shown here is derived from an EMBL/GenBank/DDBJ whole genome shotgun (WGS) entry which is preliminary data.</text>
</comment>
<keyword evidence="2 4" id="KW-0238">DNA-binding</keyword>
<dbReference type="PANTHER" id="PTHR47506">
    <property type="entry name" value="TRANSCRIPTIONAL REGULATORY PROTEIN"/>
    <property type="match status" value="1"/>
</dbReference>
<keyword evidence="7" id="KW-1185">Reference proteome</keyword>
<dbReference type="PANTHER" id="PTHR47506:SF1">
    <property type="entry name" value="HTH-TYPE TRANSCRIPTIONAL REGULATOR YJDC"/>
    <property type="match status" value="1"/>
</dbReference>
<dbReference type="InterPro" id="IPR001647">
    <property type="entry name" value="HTH_TetR"/>
</dbReference>
<keyword evidence="1" id="KW-0805">Transcription regulation</keyword>
<evidence type="ECO:0000259" key="5">
    <source>
        <dbReference type="PROSITE" id="PS50977"/>
    </source>
</evidence>
<dbReference type="PROSITE" id="PS50977">
    <property type="entry name" value="HTH_TETR_2"/>
    <property type="match status" value="1"/>
</dbReference>
<evidence type="ECO:0000256" key="2">
    <source>
        <dbReference type="ARBA" id="ARBA00023125"/>
    </source>
</evidence>
<proteinExistence type="predicted"/>
<feature type="DNA-binding region" description="H-T-H motif" evidence="4">
    <location>
        <begin position="36"/>
        <end position="55"/>
    </location>
</feature>
<feature type="domain" description="HTH tetR-type" evidence="5">
    <location>
        <begin position="13"/>
        <end position="73"/>
    </location>
</feature>